<dbReference type="AlphaFoldDB" id="A0A9N8EZL1"/>
<dbReference type="Proteomes" id="UP001153069">
    <property type="component" value="Unassembled WGS sequence"/>
</dbReference>
<gene>
    <name evidence="2" type="ORF">SEMRO_3168_G344700.1</name>
</gene>
<organism evidence="2 3">
    <name type="scientific">Seminavis robusta</name>
    <dbReference type="NCBI Taxonomy" id="568900"/>
    <lineage>
        <taxon>Eukaryota</taxon>
        <taxon>Sar</taxon>
        <taxon>Stramenopiles</taxon>
        <taxon>Ochrophyta</taxon>
        <taxon>Bacillariophyta</taxon>
        <taxon>Bacillariophyceae</taxon>
        <taxon>Bacillariophycidae</taxon>
        <taxon>Naviculales</taxon>
        <taxon>Naviculaceae</taxon>
        <taxon>Seminavis</taxon>
    </lineage>
</organism>
<proteinExistence type="predicted"/>
<name>A0A9N8EZL1_9STRA</name>
<sequence>MSTGKFGERKSFWPPEMLSVVGGSKPYYWNPIYDELSPSQLCHALAVRSENVKNSLFLNHRYPPSNSDSITRIEEAFIGAFHLMLNHVGGVPDSITRSFKEGNGDYSVFEDISRDVEYAYDMAKTVLEDVLQIHLDVDTSNLPPENTYGTYEGVCGLLAPMMKTEDYFGVLICMDKLMEKLYKLKTFVDAYDYDPTEDEAVLGLKAGLLDYVSDLLLWVQKTTRGVFALCFGVMQDPEGITGLMAKRSESDDSSMDADDGEASEEEGETDSVVRNINFLDAQENEPVAIRTVSDDRTCGAFYM</sequence>
<protein>
    <submittedName>
        <fullName evidence="2">Uncharacterized protein</fullName>
    </submittedName>
</protein>
<keyword evidence="3" id="KW-1185">Reference proteome</keyword>
<evidence type="ECO:0000313" key="2">
    <source>
        <dbReference type="EMBL" id="CAB9530992.1"/>
    </source>
</evidence>
<evidence type="ECO:0000256" key="1">
    <source>
        <dbReference type="SAM" id="MobiDB-lite"/>
    </source>
</evidence>
<evidence type="ECO:0000313" key="3">
    <source>
        <dbReference type="Proteomes" id="UP001153069"/>
    </source>
</evidence>
<dbReference type="EMBL" id="CAICTM010003166">
    <property type="protein sequence ID" value="CAB9530992.1"/>
    <property type="molecule type" value="Genomic_DNA"/>
</dbReference>
<feature type="compositionally biased region" description="Acidic residues" evidence="1">
    <location>
        <begin position="251"/>
        <end position="269"/>
    </location>
</feature>
<reference evidence="2" key="1">
    <citation type="submission" date="2020-06" db="EMBL/GenBank/DDBJ databases">
        <authorList>
            <consortium name="Plant Systems Biology data submission"/>
        </authorList>
    </citation>
    <scope>NUCLEOTIDE SEQUENCE</scope>
    <source>
        <strain evidence="2">D6</strain>
    </source>
</reference>
<feature type="region of interest" description="Disordered" evidence="1">
    <location>
        <begin position="247"/>
        <end position="269"/>
    </location>
</feature>
<comment type="caution">
    <text evidence="2">The sequence shown here is derived from an EMBL/GenBank/DDBJ whole genome shotgun (WGS) entry which is preliminary data.</text>
</comment>
<accession>A0A9N8EZL1</accession>